<sequence>MKYSLTSSNIWLKDLKCKNKLQKDLKCKNKLQISESLSTKFGENLRQQVEDRLKFYESGDIPRKNLEVMADAQREHDAFTASEKKTKKRKRDDNLVCHGENGHDGENWGLLLFFLSTRV</sequence>
<accession>A0A6A0HCF6</accession>
<dbReference type="AlphaFoldDB" id="A0A6A0HCF6"/>
<proteinExistence type="predicted"/>
<evidence type="ECO:0000256" key="1">
    <source>
        <dbReference type="SAM" id="MobiDB-lite"/>
    </source>
</evidence>
<name>A0A6A0HCF6_HYAAZ</name>
<protein>
    <submittedName>
        <fullName evidence="2">Uncharacterized protein</fullName>
    </submittedName>
</protein>
<dbReference type="EMBL" id="JQDR03001606">
    <property type="protein sequence ID" value="KAA0203463.1"/>
    <property type="molecule type" value="Genomic_DNA"/>
</dbReference>
<gene>
    <name evidence="2" type="ORF">HAZT_HAZT010699</name>
</gene>
<reference evidence="2" key="3">
    <citation type="submission" date="2019-06" db="EMBL/GenBank/DDBJ databases">
        <authorList>
            <person name="Poynton C."/>
            <person name="Hasenbein S."/>
            <person name="Benoit J.B."/>
            <person name="Sepulveda M.S."/>
            <person name="Poelchau M.F."/>
            <person name="Murali S.C."/>
            <person name="Chen S."/>
            <person name="Glastad K.M."/>
            <person name="Werren J.H."/>
            <person name="Vineis J.H."/>
            <person name="Bowen J.L."/>
            <person name="Friedrich M."/>
            <person name="Jones J."/>
            <person name="Robertson H.M."/>
            <person name="Feyereisen R."/>
            <person name="Mechler-Hickson A."/>
            <person name="Mathers N."/>
            <person name="Lee C.E."/>
            <person name="Colbourne J.K."/>
            <person name="Biales A."/>
            <person name="Johnston J.S."/>
            <person name="Wellborn G.A."/>
            <person name="Rosendale A.J."/>
            <person name="Cridge A.G."/>
            <person name="Munoz-Torres M.C."/>
            <person name="Bain P.A."/>
            <person name="Manny A.R."/>
            <person name="Major K.M."/>
            <person name="Lambert F.N."/>
            <person name="Vulpe C.D."/>
            <person name="Tuck P."/>
            <person name="Blalock B.J."/>
            <person name="Lin Y.-Y."/>
            <person name="Smith M.E."/>
            <person name="Ochoa-Acuna H."/>
            <person name="Chen M.-J.M."/>
            <person name="Childers C.P."/>
            <person name="Qu J."/>
            <person name="Dugan S."/>
            <person name="Lee S.L."/>
            <person name="Chao H."/>
            <person name="Dinh H."/>
            <person name="Han Y."/>
            <person name="Doddapaneni H."/>
            <person name="Worley K.C."/>
            <person name="Muzny D.M."/>
            <person name="Gibbs R.A."/>
            <person name="Richards S."/>
        </authorList>
    </citation>
    <scope>NUCLEOTIDE SEQUENCE</scope>
    <source>
        <strain evidence="2">HAZT.00-mixed</strain>
        <tissue evidence="2">Whole organism</tissue>
    </source>
</reference>
<feature type="compositionally biased region" description="Basic and acidic residues" evidence="1">
    <location>
        <begin position="91"/>
        <end position="102"/>
    </location>
</feature>
<evidence type="ECO:0000313" key="2">
    <source>
        <dbReference type="EMBL" id="KAA0203463.1"/>
    </source>
</evidence>
<comment type="caution">
    <text evidence="2">The sequence shown here is derived from an EMBL/GenBank/DDBJ whole genome shotgun (WGS) entry which is preliminary data.</text>
</comment>
<organism evidence="2">
    <name type="scientific">Hyalella azteca</name>
    <name type="common">Amphipod</name>
    <dbReference type="NCBI Taxonomy" id="294128"/>
    <lineage>
        <taxon>Eukaryota</taxon>
        <taxon>Metazoa</taxon>
        <taxon>Ecdysozoa</taxon>
        <taxon>Arthropoda</taxon>
        <taxon>Crustacea</taxon>
        <taxon>Multicrustacea</taxon>
        <taxon>Malacostraca</taxon>
        <taxon>Eumalacostraca</taxon>
        <taxon>Peracarida</taxon>
        <taxon>Amphipoda</taxon>
        <taxon>Senticaudata</taxon>
        <taxon>Talitrida</taxon>
        <taxon>Talitroidea</taxon>
        <taxon>Hyalellidae</taxon>
        <taxon>Hyalella</taxon>
    </lineage>
</organism>
<reference evidence="2" key="1">
    <citation type="submission" date="2014-08" db="EMBL/GenBank/DDBJ databases">
        <authorList>
            <person name="Murali S."/>
            <person name="Richards S."/>
            <person name="Bandaranaike D."/>
            <person name="Bellair M."/>
            <person name="Blankenburg K."/>
            <person name="Chao H."/>
            <person name="Dinh H."/>
            <person name="Doddapaneni H."/>
            <person name="Dugan-Rocha S."/>
            <person name="Elkadiri S."/>
            <person name="Gnanaolivu R."/>
            <person name="Hughes D."/>
            <person name="Lee S."/>
            <person name="Li M."/>
            <person name="Ming W."/>
            <person name="Munidasa M."/>
            <person name="Muniz J."/>
            <person name="Nguyen L."/>
            <person name="Osuji N."/>
            <person name="Pu L.-L."/>
            <person name="Puazo M."/>
            <person name="Skinner E."/>
            <person name="Qu C."/>
            <person name="Quiroz J."/>
            <person name="Raj R."/>
            <person name="Weissenberger G."/>
            <person name="Xin Y."/>
            <person name="Zou X."/>
            <person name="Han Y."/>
            <person name="Worley K."/>
            <person name="Muzny D."/>
            <person name="Gibbs R."/>
        </authorList>
    </citation>
    <scope>NUCLEOTIDE SEQUENCE</scope>
    <source>
        <strain evidence="2">HAZT.00-mixed</strain>
        <tissue evidence="2">Whole organism</tissue>
    </source>
</reference>
<dbReference type="Proteomes" id="UP000711488">
    <property type="component" value="Unassembled WGS sequence"/>
</dbReference>
<reference evidence="2" key="2">
    <citation type="journal article" date="2018" name="Environ. Sci. Technol.">
        <title>The Toxicogenome of Hyalella azteca: A Model for Sediment Ecotoxicology and Evolutionary Toxicology.</title>
        <authorList>
            <person name="Poynton H.C."/>
            <person name="Hasenbein S."/>
            <person name="Benoit J.B."/>
            <person name="Sepulveda M.S."/>
            <person name="Poelchau M.F."/>
            <person name="Hughes D.S.T."/>
            <person name="Murali S.C."/>
            <person name="Chen S."/>
            <person name="Glastad K.M."/>
            <person name="Goodisman M.A.D."/>
            <person name="Werren J.H."/>
            <person name="Vineis J.H."/>
            <person name="Bowen J.L."/>
            <person name="Friedrich M."/>
            <person name="Jones J."/>
            <person name="Robertson H.M."/>
            <person name="Feyereisen R."/>
            <person name="Mechler-Hickson A."/>
            <person name="Mathers N."/>
            <person name="Lee C.E."/>
            <person name="Colbourne J.K."/>
            <person name="Biales A."/>
            <person name="Johnston J.S."/>
            <person name="Wellborn G.A."/>
            <person name="Rosendale A.J."/>
            <person name="Cridge A.G."/>
            <person name="Munoz-Torres M.C."/>
            <person name="Bain P.A."/>
            <person name="Manny A.R."/>
            <person name="Major K.M."/>
            <person name="Lambert F.N."/>
            <person name="Vulpe C.D."/>
            <person name="Tuck P."/>
            <person name="Blalock B.J."/>
            <person name="Lin Y.Y."/>
            <person name="Smith M.E."/>
            <person name="Ochoa-Acuna H."/>
            <person name="Chen M.M."/>
            <person name="Childers C.P."/>
            <person name="Qu J."/>
            <person name="Dugan S."/>
            <person name="Lee S.L."/>
            <person name="Chao H."/>
            <person name="Dinh H."/>
            <person name="Han Y."/>
            <person name="Doddapaneni H."/>
            <person name="Worley K.C."/>
            <person name="Muzny D.M."/>
            <person name="Gibbs R.A."/>
            <person name="Richards S."/>
        </authorList>
    </citation>
    <scope>NUCLEOTIDE SEQUENCE</scope>
    <source>
        <strain evidence="2">HAZT.00-mixed</strain>
        <tissue evidence="2">Whole organism</tissue>
    </source>
</reference>
<feature type="region of interest" description="Disordered" evidence="1">
    <location>
        <begin position="77"/>
        <end position="102"/>
    </location>
</feature>